<evidence type="ECO:0000313" key="1">
    <source>
        <dbReference type="EMBL" id="RHN67157.1"/>
    </source>
</evidence>
<proteinExistence type="predicted"/>
<gene>
    <name evidence="1" type="ORF">MtrunA17_Chr3g0099691</name>
</gene>
<dbReference type="Gramene" id="rna15306">
    <property type="protein sequence ID" value="RHN67157.1"/>
    <property type="gene ID" value="gene15306"/>
</dbReference>
<comment type="caution">
    <text evidence="1">The sequence shown here is derived from an EMBL/GenBank/DDBJ whole genome shotgun (WGS) entry which is preliminary data.</text>
</comment>
<sequence>MVCTLLIQHSSDQLDFLKGNPINEVLAAFANHVCARSELRYPTVHHELQADLVKNIWTQFGMFRD</sequence>
<protein>
    <submittedName>
        <fullName evidence="1">Uncharacterized protein</fullName>
    </submittedName>
</protein>
<dbReference type="Proteomes" id="UP000265566">
    <property type="component" value="Chromosome 3"/>
</dbReference>
<accession>A0A396IW45</accession>
<organism evidence="1">
    <name type="scientific">Medicago truncatula</name>
    <name type="common">Barrel medic</name>
    <name type="synonym">Medicago tribuloides</name>
    <dbReference type="NCBI Taxonomy" id="3880"/>
    <lineage>
        <taxon>Eukaryota</taxon>
        <taxon>Viridiplantae</taxon>
        <taxon>Streptophyta</taxon>
        <taxon>Embryophyta</taxon>
        <taxon>Tracheophyta</taxon>
        <taxon>Spermatophyta</taxon>
        <taxon>Magnoliopsida</taxon>
        <taxon>eudicotyledons</taxon>
        <taxon>Gunneridae</taxon>
        <taxon>Pentapetalae</taxon>
        <taxon>rosids</taxon>
        <taxon>fabids</taxon>
        <taxon>Fabales</taxon>
        <taxon>Fabaceae</taxon>
        <taxon>Papilionoideae</taxon>
        <taxon>50 kb inversion clade</taxon>
        <taxon>NPAAA clade</taxon>
        <taxon>Hologalegina</taxon>
        <taxon>IRL clade</taxon>
        <taxon>Trifolieae</taxon>
        <taxon>Medicago</taxon>
    </lineage>
</organism>
<reference evidence="1" key="1">
    <citation type="journal article" date="2018" name="Nat. Plants">
        <title>Whole-genome landscape of Medicago truncatula symbiotic genes.</title>
        <authorList>
            <person name="Pecrix Y."/>
            <person name="Gamas P."/>
            <person name="Carrere S."/>
        </authorList>
    </citation>
    <scope>NUCLEOTIDE SEQUENCE</scope>
    <source>
        <tissue evidence="1">Leaves</tissue>
    </source>
</reference>
<dbReference type="AlphaFoldDB" id="A0A396IW45"/>
<dbReference type="EMBL" id="PSQE01000003">
    <property type="protein sequence ID" value="RHN67157.1"/>
    <property type="molecule type" value="Genomic_DNA"/>
</dbReference>
<name>A0A396IW45_MEDTR</name>